<comment type="subcellular location">
    <subcellularLocation>
        <location evidence="1">Membrane</location>
        <topology evidence="1">Single-pass type I membrane protein</topology>
    </subcellularLocation>
</comment>
<dbReference type="GO" id="GO:0000139">
    <property type="term" value="C:Golgi membrane"/>
    <property type="evidence" value="ECO:0007669"/>
    <property type="project" value="TreeGrafter"/>
</dbReference>
<keyword evidence="4" id="KW-1133">Transmembrane helix</keyword>
<dbReference type="PANTHER" id="PTHR12223">
    <property type="entry name" value="VESICULAR MANNOSE-BINDING LECTIN"/>
    <property type="match status" value="1"/>
</dbReference>
<dbReference type="EMBL" id="FN668691">
    <property type="protein sequence ID" value="CBK25427.2"/>
    <property type="molecule type" value="Genomic_DNA"/>
</dbReference>
<dbReference type="InterPro" id="IPR051136">
    <property type="entry name" value="Intracellular_Lectin-GPT"/>
</dbReference>
<keyword evidence="5" id="KW-0472">Membrane</keyword>
<organism evidence="8">
    <name type="scientific">Blastocystis hominis</name>
    <dbReference type="NCBI Taxonomy" id="12968"/>
    <lineage>
        <taxon>Eukaryota</taxon>
        <taxon>Sar</taxon>
        <taxon>Stramenopiles</taxon>
        <taxon>Bigyra</taxon>
        <taxon>Opalozoa</taxon>
        <taxon>Opalinata</taxon>
        <taxon>Blastocystidae</taxon>
        <taxon>Blastocystis</taxon>
    </lineage>
</organism>
<dbReference type="RefSeq" id="XP_012899475.1">
    <property type="nucleotide sequence ID" value="XM_013044021.1"/>
</dbReference>
<evidence type="ECO:0000256" key="2">
    <source>
        <dbReference type="ARBA" id="ARBA00022692"/>
    </source>
</evidence>
<dbReference type="GO" id="GO:0030134">
    <property type="term" value="C:COPII-coated ER to Golgi transport vesicle"/>
    <property type="evidence" value="ECO:0007669"/>
    <property type="project" value="TreeGrafter"/>
</dbReference>
<dbReference type="InterPro" id="IPR013320">
    <property type="entry name" value="ConA-like_dom_sf"/>
</dbReference>
<dbReference type="InterPro" id="IPR005052">
    <property type="entry name" value="Lectin_leg"/>
</dbReference>
<dbReference type="OrthoDB" id="270293at2759"/>
<dbReference type="PROSITE" id="PS51328">
    <property type="entry name" value="L_LECTIN_LIKE"/>
    <property type="match status" value="1"/>
</dbReference>
<evidence type="ECO:0000256" key="3">
    <source>
        <dbReference type="ARBA" id="ARBA00022729"/>
    </source>
</evidence>
<evidence type="ECO:0000313" key="9">
    <source>
        <dbReference type="Proteomes" id="UP000008312"/>
    </source>
</evidence>
<reference evidence="8" key="1">
    <citation type="submission" date="2010-02" db="EMBL/GenBank/DDBJ databases">
        <title>Sequencing and annotation of the Blastocystis hominis genome.</title>
        <authorList>
            <person name="Wincker P."/>
        </authorList>
    </citation>
    <scope>NUCLEOTIDE SEQUENCE</scope>
    <source>
        <strain evidence="8">Singapore isolate B</strain>
    </source>
</reference>
<name>D8MBI8_BLAHO</name>
<dbReference type="Pfam" id="PF03388">
    <property type="entry name" value="Lectin_leg-like"/>
    <property type="match status" value="1"/>
</dbReference>
<feature type="domain" description="L-type lectin-like" evidence="7">
    <location>
        <begin position="18"/>
        <end position="254"/>
    </location>
</feature>
<dbReference type="GO" id="GO:0006888">
    <property type="term" value="P:endoplasmic reticulum to Golgi vesicle-mediated transport"/>
    <property type="evidence" value="ECO:0007669"/>
    <property type="project" value="TreeGrafter"/>
</dbReference>
<feature type="signal peptide" evidence="6">
    <location>
        <begin position="1"/>
        <end position="17"/>
    </location>
</feature>
<dbReference type="CDD" id="cd07308">
    <property type="entry name" value="lectin_leg-like"/>
    <property type="match status" value="1"/>
</dbReference>
<dbReference type="AlphaFoldDB" id="D8MBI8"/>
<evidence type="ECO:0000256" key="6">
    <source>
        <dbReference type="SAM" id="SignalP"/>
    </source>
</evidence>
<keyword evidence="3 6" id="KW-0732">Signal</keyword>
<evidence type="ECO:0000256" key="1">
    <source>
        <dbReference type="ARBA" id="ARBA00004479"/>
    </source>
</evidence>
<proteinExistence type="predicted"/>
<dbReference type="Proteomes" id="UP000008312">
    <property type="component" value="Unassembled WGS sequence"/>
</dbReference>
<dbReference type="GO" id="GO:0005789">
    <property type="term" value="C:endoplasmic reticulum membrane"/>
    <property type="evidence" value="ECO:0007669"/>
    <property type="project" value="TreeGrafter"/>
</dbReference>
<dbReference type="GO" id="GO:0005537">
    <property type="term" value="F:D-mannose binding"/>
    <property type="evidence" value="ECO:0007669"/>
    <property type="project" value="TreeGrafter"/>
</dbReference>
<dbReference type="PANTHER" id="PTHR12223:SF28">
    <property type="entry name" value="LECTIN, MANNOSE BINDING 1 LIKE"/>
    <property type="match status" value="1"/>
</dbReference>
<dbReference type="OMA" id="ANWEVEI"/>
<evidence type="ECO:0000259" key="7">
    <source>
        <dbReference type="PROSITE" id="PS51328"/>
    </source>
</evidence>
<evidence type="ECO:0000313" key="8">
    <source>
        <dbReference type="EMBL" id="CBK25427.2"/>
    </source>
</evidence>
<sequence>MKKLVVFILSLSVIAIAQTISEVNSFAAPFKNYGWAGNRKIKGWTCGGDASIKEYFVRLTPDRQSKSGFCWNDKPLNSNKWLTTVKFRISGQGETLFGDGMTIFFTTQNVHTAGPMHGSNDKFIGFSVDLSTYRNPEYYRFHRDISLYVGNNTSESAYYPDREHEGCFSSYRFYEKRQDFSVENAARIQISYDGDLQRVVVRSDHNNRGYYDDCFSAKVDLPAEWWRNAYIGVSASTGDLADNHDVLEISTVVGVSSLENEEAITQKEREDAFRATLAGLLKEEGLEAEKLNPAELALASLVKALSDAELDELEKLKRELEHSMSCREGGNVET</sequence>
<dbReference type="InParanoid" id="D8MBI8"/>
<dbReference type="Gene3D" id="2.60.120.200">
    <property type="match status" value="1"/>
</dbReference>
<accession>D8MBI8</accession>
<dbReference type="SUPFAM" id="SSF49899">
    <property type="entry name" value="Concanavalin A-like lectins/glucanases"/>
    <property type="match status" value="1"/>
</dbReference>
<keyword evidence="9" id="KW-1185">Reference proteome</keyword>
<evidence type="ECO:0000256" key="5">
    <source>
        <dbReference type="ARBA" id="ARBA00023136"/>
    </source>
</evidence>
<keyword evidence="2" id="KW-0812">Transmembrane</keyword>
<protein>
    <recommendedName>
        <fullName evidence="7">L-type lectin-like domain-containing protein</fullName>
    </recommendedName>
</protein>
<dbReference type="GO" id="GO:0005793">
    <property type="term" value="C:endoplasmic reticulum-Golgi intermediate compartment"/>
    <property type="evidence" value="ECO:0007669"/>
    <property type="project" value="TreeGrafter"/>
</dbReference>
<feature type="chain" id="PRO_5003117810" description="L-type lectin-like domain-containing protein" evidence="6">
    <location>
        <begin position="18"/>
        <end position="334"/>
    </location>
</feature>
<evidence type="ECO:0000256" key="4">
    <source>
        <dbReference type="ARBA" id="ARBA00022989"/>
    </source>
</evidence>
<dbReference type="GeneID" id="24922011"/>
<gene>
    <name evidence="8" type="ORF">GSBLH_T00005028001</name>
</gene>